<evidence type="ECO:0008006" key="3">
    <source>
        <dbReference type="Google" id="ProtNLM"/>
    </source>
</evidence>
<dbReference type="Proteomes" id="UP001354989">
    <property type="component" value="Plasmid pPP8"/>
</dbReference>
<proteinExistence type="predicted"/>
<geneLocation type="plasmid" evidence="1 2">
    <name>pPP8</name>
</geneLocation>
<keyword evidence="2" id="KW-1185">Reference proteome</keyword>
<dbReference type="InterPro" id="IPR053842">
    <property type="entry name" value="NikA-like"/>
</dbReference>
<accession>A0ABM7VMN1</accession>
<organism evidence="1 2">
    <name type="scientific">Persicobacter psychrovividus</name>
    <dbReference type="NCBI Taxonomy" id="387638"/>
    <lineage>
        <taxon>Bacteria</taxon>
        <taxon>Pseudomonadati</taxon>
        <taxon>Bacteroidota</taxon>
        <taxon>Cytophagia</taxon>
        <taxon>Cytophagales</taxon>
        <taxon>Persicobacteraceae</taxon>
        <taxon>Persicobacter</taxon>
    </lineage>
</organism>
<evidence type="ECO:0000313" key="1">
    <source>
        <dbReference type="EMBL" id="BDD02274.1"/>
    </source>
</evidence>
<dbReference type="RefSeq" id="WP_338399527.1">
    <property type="nucleotide sequence ID" value="NZ_AP025300.1"/>
</dbReference>
<dbReference type="EMBL" id="AP025300">
    <property type="protein sequence ID" value="BDD02274.1"/>
    <property type="molecule type" value="Genomic_DNA"/>
</dbReference>
<reference evidence="1 2" key="1">
    <citation type="submission" date="2021-12" db="EMBL/GenBank/DDBJ databases">
        <title>Genome sequencing of bacteria with rrn-lacking chromosome and rrn-plasmid.</title>
        <authorList>
            <person name="Anda M."/>
            <person name="Iwasaki W."/>
        </authorList>
    </citation>
    <scope>NUCLEOTIDE SEQUENCE [LARGE SCALE GENOMIC DNA]</scope>
    <source>
        <strain evidence="1 2">NBRC 101262</strain>
        <plasmid evidence="1 2">pPP8</plasmid>
    </source>
</reference>
<gene>
    <name evidence="1" type="ORF">PEPS_45540</name>
</gene>
<dbReference type="Pfam" id="PF21983">
    <property type="entry name" value="NikA-like"/>
    <property type="match status" value="1"/>
</dbReference>
<protein>
    <recommendedName>
        <fullName evidence="3">Plasmid mobilization relaxosome protein MobC</fullName>
    </recommendedName>
</protein>
<sequence length="112" mass="13179">MARPKSKSLRKKRINFFVDPKEYEVLQKNALDKGRNIPTFCREMTLSVGHEKPMDNTIASATNFHELKIEIARLGNNLNQIARRMNMNEMYDSDVERIHQVLDYLVELKRKS</sequence>
<keyword evidence="1" id="KW-0614">Plasmid</keyword>
<name>A0ABM7VMN1_9BACT</name>
<evidence type="ECO:0000313" key="2">
    <source>
        <dbReference type="Proteomes" id="UP001354989"/>
    </source>
</evidence>